<evidence type="ECO:0000313" key="2">
    <source>
        <dbReference type="EMBL" id="KAJ8394987.1"/>
    </source>
</evidence>
<protein>
    <submittedName>
        <fullName evidence="2">Uncharacterized protein</fullName>
    </submittedName>
</protein>
<feature type="compositionally biased region" description="Low complexity" evidence="1">
    <location>
        <begin position="65"/>
        <end position="82"/>
    </location>
</feature>
<feature type="region of interest" description="Disordered" evidence="1">
    <location>
        <begin position="12"/>
        <end position="46"/>
    </location>
</feature>
<proteinExistence type="predicted"/>
<feature type="compositionally biased region" description="Basic and acidic residues" evidence="1">
    <location>
        <begin position="95"/>
        <end position="104"/>
    </location>
</feature>
<organism evidence="2 3">
    <name type="scientific">Aldrovandia affinis</name>
    <dbReference type="NCBI Taxonomy" id="143900"/>
    <lineage>
        <taxon>Eukaryota</taxon>
        <taxon>Metazoa</taxon>
        <taxon>Chordata</taxon>
        <taxon>Craniata</taxon>
        <taxon>Vertebrata</taxon>
        <taxon>Euteleostomi</taxon>
        <taxon>Actinopterygii</taxon>
        <taxon>Neopterygii</taxon>
        <taxon>Teleostei</taxon>
        <taxon>Notacanthiformes</taxon>
        <taxon>Halosauridae</taxon>
        <taxon>Aldrovandia</taxon>
    </lineage>
</organism>
<keyword evidence="3" id="KW-1185">Reference proteome</keyword>
<reference evidence="2" key="1">
    <citation type="journal article" date="2023" name="Science">
        <title>Genome structures resolve the early diversification of teleost fishes.</title>
        <authorList>
            <person name="Parey E."/>
            <person name="Louis A."/>
            <person name="Montfort J."/>
            <person name="Bouchez O."/>
            <person name="Roques C."/>
            <person name="Iampietro C."/>
            <person name="Lluch J."/>
            <person name="Castinel A."/>
            <person name="Donnadieu C."/>
            <person name="Desvignes T."/>
            <person name="Floi Bucao C."/>
            <person name="Jouanno E."/>
            <person name="Wen M."/>
            <person name="Mejri S."/>
            <person name="Dirks R."/>
            <person name="Jansen H."/>
            <person name="Henkel C."/>
            <person name="Chen W.J."/>
            <person name="Zahm M."/>
            <person name="Cabau C."/>
            <person name="Klopp C."/>
            <person name="Thompson A.W."/>
            <person name="Robinson-Rechavi M."/>
            <person name="Braasch I."/>
            <person name="Lecointre G."/>
            <person name="Bobe J."/>
            <person name="Postlethwait J.H."/>
            <person name="Berthelot C."/>
            <person name="Roest Crollius H."/>
            <person name="Guiguen Y."/>
        </authorList>
    </citation>
    <scope>NUCLEOTIDE SEQUENCE</scope>
    <source>
        <strain evidence="2">NC1722</strain>
    </source>
</reference>
<comment type="caution">
    <text evidence="2">The sequence shown here is derived from an EMBL/GenBank/DDBJ whole genome shotgun (WGS) entry which is preliminary data.</text>
</comment>
<sequence>MIAELVGIRIHPPAIGDPAPVEACRAPPRPREGLFPHVPPGKQVPAQRNNLEQHDSLLLHRQEGPRGTIPGAAAAAGLEAPPHTGHCQKQNYNAHHSDREFQPG</sequence>
<dbReference type="AlphaFoldDB" id="A0AAD7S3C4"/>
<dbReference type="Proteomes" id="UP001221898">
    <property type="component" value="Unassembled WGS sequence"/>
</dbReference>
<gene>
    <name evidence="2" type="ORF">AAFF_G00039380</name>
</gene>
<evidence type="ECO:0000256" key="1">
    <source>
        <dbReference type="SAM" id="MobiDB-lite"/>
    </source>
</evidence>
<accession>A0AAD7S3C4</accession>
<dbReference type="EMBL" id="JAINUG010000120">
    <property type="protein sequence ID" value="KAJ8394987.1"/>
    <property type="molecule type" value="Genomic_DNA"/>
</dbReference>
<name>A0AAD7S3C4_9TELE</name>
<evidence type="ECO:0000313" key="3">
    <source>
        <dbReference type="Proteomes" id="UP001221898"/>
    </source>
</evidence>
<feature type="region of interest" description="Disordered" evidence="1">
    <location>
        <begin position="62"/>
        <end position="104"/>
    </location>
</feature>